<organism evidence="1 2">
    <name type="scientific">Cohnella terricola</name>
    <dbReference type="NCBI Taxonomy" id="1289167"/>
    <lineage>
        <taxon>Bacteria</taxon>
        <taxon>Bacillati</taxon>
        <taxon>Bacillota</taxon>
        <taxon>Bacilli</taxon>
        <taxon>Bacillales</taxon>
        <taxon>Paenibacillaceae</taxon>
        <taxon>Cohnella</taxon>
    </lineage>
</organism>
<dbReference type="OrthoDB" id="9890053at2"/>
<comment type="caution">
    <text evidence="1">The sequence shown here is derived from an EMBL/GenBank/DDBJ whole genome shotgun (WGS) entry which is preliminary data.</text>
</comment>
<evidence type="ECO:0000313" key="2">
    <source>
        <dbReference type="Proteomes" id="UP000316330"/>
    </source>
</evidence>
<accession>A0A559JGT3</accession>
<name>A0A559JGT3_9BACL</name>
<dbReference type="EMBL" id="VNJJ01000007">
    <property type="protein sequence ID" value="TVX99078.1"/>
    <property type="molecule type" value="Genomic_DNA"/>
</dbReference>
<protein>
    <submittedName>
        <fullName evidence="1">Uncharacterized protein</fullName>
    </submittedName>
</protein>
<proteinExistence type="predicted"/>
<reference evidence="1 2" key="1">
    <citation type="submission" date="2019-07" db="EMBL/GenBank/DDBJ databases">
        <authorList>
            <person name="Kim J."/>
        </authorList>
    </citation>
    <scope>NUCLEOTIDE SEQUENCE [LARGE SCALE GENOMIC DNA]</scope>
    <source>
        <strain evidence="1 2">G13</strain>
    </source>
</reference>
<dbReference type="AlphaFoldDB" id="A0A559JGT3"/>
<gene>
    <name evidence="1" type="ORF">FPZ45_14085</name>
</gene>
<sequence>MSNVLKKSTFNKGVLATMIGLLTFIVSVSLTLGAGVAEGAANTSSKAAIAKKSRYTFKMSDGNTNYDIYIYSSKETKGVESDSWACAKKGEPYYTGTYTAAVFKQGSSTPTYLNLGKQYFNPQSKKSYAYVVSGKPDLLAINTCEASSVASVNLFYMNQNNLVAVKNTLYTINGKNIKSIGNLQFQSVFYDNADDVGYHFENWQFNKSKASLTLKKTYSLSESTGMLDFSTGIYEYWLSHPAYKVDEHTFEEDED</sequence>
<dbReference type="RefSeq" id="WP_144702870.1">
    <property type="nucleotide sequence ID" value="NZ_VNJJ01000007.1"/>
</dbReference>
<evidence type="ECO:0000313" key="1">
    <source>
        <dbReference type="EMBL" id="TVX99078.1"/>
    </source>
</evidence>
<keyword evidence="2" id="KW-1185">Reference proteome</keyword>
<dbReference type="Proteomes" id="UP000316330">
    <property type="component" value="Unassembled WGS sequence"/>
</dbReference>